<reference evidence="2" key="1">
    <citation type="journal article" date="2021" name="Proc. Natl. Acad. Sci. U.S.A.">
        <title>A Catalog of Tens of Thousands of Viruses from Human Metagenomes Reveals Hidden Associations with Chronic Diseases.</title>
        <authorList>
            <person name="Tisza M.J."/>
            <person name="Buck C.B."/>
        </authorList>
    </citation>
    <scope>NUCLEOTIDE SEQUENCE</scope>
    <source>
        <strain evidence="2">CtGuJ10</strain>
    </source>
</reference>
<feature type="transmembrane region" description="Helical" evidence="1">
    <location>
        <begin position="52"/>
        <end position="70"/>
    </location>
</feature>
<name>A0A8S5PST5_9CAUD</name>
<protein>
    <submittedName>
        <fullName evidence="2">Uncharacterized protein</fullName>
    </submittedName>
</protein>
<evidence type="ECO:0000256" key="1">
    <source>
        <dbReference type="SAM" id="Phobius"/>
    </source>
</evidence>
<organism evidence="2">
    <name type="scientific">Siphoviridae sp. ctGuJ10</name>
    <dbReference type="NCBI Taxonomy" id="2825418"/>
    <lineage>
        <taxon>Viruses</taxon>
        <taxon>Duplodnaviria</taxon>
        <taxon>Heunggongvirae</taxon>
        <taxon>Uroviricota</taxon>
        <taxon>Caudoviricetes</taxon>
    </lineage>
</organism>
<evidence type="ECO:0000313" key="2">
    <source>
        <dbReference type="EMBL" id="DAE10118.1"/>
    </source>
</evidence>
<keyword evidence="1" id="KW-0472">Membrane</keyword>
<dbReference type="EMBL" id="BK015503">
    <property type="protein sequence ID" value="DAE10118.1"/>
    <property type="molecule type" value="Genomic_DNA"/>
</dbReference>
<accession>A0A8S5PST5</accession>
<keyword evidence="1" id="KW-1133">Transmembrane helix</keyword>
<proteinExistence type="predicted"/>
<sequence length="88" mass="10132">MDKNIERYKLLNGIKKMKSFGSILLLISFLCLMMIFIGVLIFIWYGKIGLKITISSILILIFSELLRISANELCKDYAEKLIKLSDDL</sequence>
<keyword evidence="1" id="KW-0812">Transmembrane</keyword>
<feature type="transmembrane region" description="Helical" evidence="1">
    <location>
        <begin position="20"/>
        <end position="46"/>
    </location>
</feature>